<keyword evidence="2" id="KW-1185">Reference proteome</keyword>
<reference evidence="1" key="1">
    <citation type="submission" date="2018-04" db="EMBL/GenBank/DDBJ databases">
        <title>Whole genome sequencing of Hypsizygus marmoreus.</title>
        <authorList>
            <person name="Choi I.-G."/>
            <person name="Min B."/>
            <person name="Kim J.-G."/>
            <person name="Kim S."/>
            <person name="Oh Y.-L."/>
            <person name="Kong W.-S."/>
            <person name="Park H."/>
            <person name="Jeong J."/>
            <person name="Song E.-S."/>
        </authorList>
    </citation>
    <scope>NUCLEOTIDE SEQUENCE [LARGE SCALE GENOMIC DNA]</scope>
    <source>
        <strain evidence="1">51987-8</strain>
    </source>
</reference>
<protein>
    <submittedName>
        <fullName evidence="1">Uncharacterized protein</fullName>
    </submittedName>
</protein>
<name>A0A369JI87_HYPMA</name>
<organism evidence="1 2">
    <name type="scientific">Hypsizygus marmoreus</name>
    <name type="common">White beech mushroom</name>
    <name type="synonym">Agaricus marmoreus</name>
    <dbReference type="NCBI Taxonomy" id="39966"/>
    <lineage>
        <taxon>Eukaryota</taxon>
        <taxon>Fungi</taxon>
        <taxon>Dikarya</taxon>
        <taxon>Basidiomycota</taxon>
        <taxon>Agaricomycotina</taxon>
        <taxon>Agaricomycetes</taxon>
        <taxon>Agaricomycetidae</taxon>
        <taxon>Agaricales</taxon>
        <taxon>Tricholomatineae</taxon>
        <taxon>Lyophyllaceae</taxon>
        <taxon>Hypsizygus</taxon>
    </lineage>
</organism>
<accession>A0A369JI87</accession>
<sequence length="105" mass="11655">MGNTSCEDEIEDEATKIYLKEEDSLDNIVNLLILDSLEDFLEVEASDAVARHAAEITRASITDGTRGGHIRYAEFRCQSKGIQAEELRTSQMKNNQGLHCIPLAS</sequence>
<dbReference type="AlphaFoldDB" id="A0A369JI87"/>
<proteinExistence type="predicted"/>
<dbReference type="OrthoDB" id="3163890at2759"/>
<evidence type="ECO:0000313" key="1">
    <source>
        <dbReference type="EMBL" id="RDB19433.1"/>
    </source>
</evidence>
<dbReference type="Proteomes" id="UP000076154">
    <property type="component" value="Unassembled WGS sequence"/>
</dbReference>
<evidence type="ECO:0000313" key="2">
    <source>
        <dbReference type="Proteomes" id="UP000076154"/>
    </source>
</evidence>
<comment type="caution">
    <text evidence="1">The sequence shown here is derived from an EMBL/GenBank/DDBJ whole genome shotgun (WGS) entry which is preliminary data.</text>
</comment>
<dbReference type="InParanoid" id="A0A369JI87"/>
<dbReference type="EMBL" id="LUEZ02000080">
    <property type="protein sequence ID" value="RDB19433.1"/>
    <property type="molecule type" value="Genomic_DNA"/>
</dbReference>
<gene>
    <name evidence="1" type="ORF">Hypma_013731</name>
</gene>